<feature type="transmembrane region" description="Helical" evidence="1">
    <location>
        <begin position="29"/>
        <end position="50"/>
    </location>
</feature>
<reference evidence="4" key="1">
    <citation type="journal article" date="2019" name="Int. J. Syst. Evol. Microbiol.">
        <title>The Global Catalogue of Microorganisms (GCM) 10K type strain sequencing project: providing services to taxonomists for standard genome sequencing and annotation.</title>
        <authorList>
            <consortium name="The Broad Institute Genomics Platform"/>
            <consortium name="The Broad Institute Genome Sequencing Center for Infectious Disease"/>
            <person name="Wu L."/>
            <person name="Ma J."/>
        </authorList>
    </citation>
    <scope>NUCLEOTIDE SEQUENCE [LARGE SCALE GENOMIC DNA]</scope>
    <source>
        <strain evidence="4">CCUG 56098</strain>
    </source>
</reference>
<feature type="transmembrane region" description="Helical" evidence="1">
    <location>
        <begin position="208"/>
        <end position="226"/>
    </location>
</feature>
<dbReference type="EC" id="3.4.-.-" evidence="3"/>
<keyword evidence="1" id="KW-0472">Membrane</keyword>
<dbReference type="Pfam" id="PF02517">
    <property type="entry name" value="Rce1-like"/>
    <property type="match status" value="1"/>
</dbReference>
<dbReference type="Proteomes" id="UP001597086">
    <property type="component" value="Unassembled WGS sequence"/>
</dbReference>
<keyword evidence="1" id="KW-1133">Transmembrane helix</keyword>
<evidence type="ECO:0000256" key="1">
    <source>
        <dbReference type="SAM" id="Phobius"/>
    </source>
</evidence>
<proteinExistence type="predicted"/>
<dbReference type="PANTHER" id="PTHR43592:SF15">
    <property type="entry name" value="CAAX AMINO TERMINAL PROTEASE FAMILY PROTEIN"/>
    <property type="match status" value="1"/>
</dbReference>
<gene>
    <name evidence="3" type="ORF">ACFQ13_01880</name>
</gene>
<protein>
    <submittedName>
        <fullName evidence="3">CPBP family intramembrane glutamic endopeptidase</fullName>
        <ecNumber evidence="3">3.4.-.-</ecNumber>
    </submittedName>
</protein>
<keyword evidence="1" id="KW-0812">Transmembrane</keyword>
<organism evidence="3 4">
    <name type="scientific">Winogradskyella rapida</name>
    <dbReference type="NCBI Taxonomy" id="549701"/>
    <lineage>
        <taxon>Bacteria</taxon>
        <taxon>Pseudomonadati</taxon>
        <taxon>Bacteroidota</taxon>
        <taxon>Flavobacteriia</taxon>
        <taxon>Flavobacteriales</taxon>
        <taxon>Flavobacteriaceae</taxon>
        <taxon>Winogradskyella</taxon>
    </lineage>
</organism>
<evidence type="ECO:0000313" key="3">
    <source>
        <dbReference type="EMBL" id="MFD1014657.1"/>
    </source>
</evidence>
<evidence type="ECO:0000313" key="4">
    <source>
        <dbReference type="Proteomes" id="UP001597086"/>
    </source>
</evidence>
<dbReference type="GO" id="GO:0016787">
    <property type="term" value="F:hydrolase activity"/>
    <property type="evidence" value="ECO:0007669"/>
    <property type="project" value="UniProtKB-KW"/>
</dbReference>
<sequence>MTKKIYLFLLLFTSILLVGFYFTSAINNFWIAHISHLAIMLIAGLSLIGLEKGKLPNKEKSSFEIIQLIGIIIGIVGLIGFSNFIPVFATKLAGIEMTGFFKTAELNRILISVISISIFEEILFRRVLAQKINNILGFKKAIWISALIFAIAHSYTDTGLLSAFFAGAVFGYIYLKTKNIYLSIIAHLIYNLTTYFLTPIFIKNYDGINKYSIIISILVIGLILMYGMTRILKKKPAGNTVYN</sequence>
<feature type="transmembrane region" description="Helical" evidence="1">
    <location>
        <begin position="158"/>
        <end position="175"/>
    </location>
</feature>
<comment type="caution">
    <text evidence="3">The sequence shown here is derived from an EMBL/GenBank/DDBJ whole genome shotgun (WGS) entry which is preliminary data.</text>
</comment>
<keyword evidence="3" id="KW-0378">Hydrolase</keyword>
<accession>A0ABW3KMG1</accession>
<feature type="transmembrane region" description="Helical" evidence="1">
    <location>
        <begin position="136"/>
        <end position="152"/>
    </location>
</feature>
<name>A0ABW3KMG1_9FLAO</name>
<dbReference type="PANTHER" id="PTHR43592">
    <property type="entry name" value="CAAX AMINO TERMINAL PROTEASE"/>
    <property type="match status" value="1"/>
</dbReference>
<feature type="transmembrane region" description="Helical" evidence="1">
    <location>
        <begin position="62"/>
        <end position="86"/>
    </location>
</feature>
<evidence type="ECO:0000259" key="2">
    <source>
        <dbReference type="Pfam" id="PF02517"/>
    </source>
</evidence>
<feature type="transmembrane region" description="Helical" evidence="1">
    <location>
        <begin position="180"/>
        <end position="202"/>
    </location>
</feature>
<feature type="domain" description="CAAX prenyl protease 2/Lysostaphin resistance protein A-like" evidence="2">
    <location>
        <begin position="108"/>
        <end position="192"/>
    </location>
</feature>
<dbReference type="EMBL" id="JBHTKM010000007">
    <property type="protein sequence ID" value="MFD1014657.1"/>
    <property type="molecule type" value="Genomic_DNA"/>
</dbReference>
<dbReference type="RefSeq" id="WP_386113436.1">
    <property type="nucleotide sequence ID" value="NZ_JBHTKM010000007.1"/>
</dbReference>
<dbReference type="InterPro" id="IPR003675">
    <property type="entry name" value="Rce1/LyrA-like_dom"/>
</dbReference>
<keyword evidence="4" id="KW-1185">Reference proteome</keyword>
<feature type="transmembrane region" description="Helical" evidence="1">
    <location>
        <begin position="5"/>
        <end position="23"/>
    </location>
</feature>